<evidence type="ECO:0000313" key="1">
    <source>
        <dbReference type="EMBL" id="KAF2888783.1"/>
    </source>
</evidence>
<evidence type="ECO:0000313" key="2">
    <source>
        <dbReference type="Proteomes" id="UP000801492"/>
    </source>
</evidence>
<dbReference type="OrthoDB" id="6720922at2759"/>
<protein>
    <submittedName>
        <fullName evidence="1">Uncharacterized protein</fullName>
    </submittedName>
</protein>
<organism evidence="1 2">
    <name type="scientific">Ignelater luminosus</name>
    <name type="common">Cucubano</name>
    <name type="synonym">Pyrophorus luminosus</name>
    <dbReference type="NCBI Taxonomy" id="2038154"/>
    <lineage>
        <taxon>Eukaryota</taxon>
        <taxon>Metazoa</taxon>
        <taxon>Ecdysozoa</taxon>
        <taxon>Arthropoda</taxon>
        <taxon>Hexapoda</taxon>
        <taxon>Insecta</taxon>
        <taxon>Pterygota</taxon>
        <taxon>Neoptera</taxon>
        <taxon>Endopterygota</taxon>
        <taxon>Coleoptera</taxon>
        <taxon>Polyphaga</taxon>
        <taxon>Elateriformia</taxon>
        <taxon>Elateroidea</taxon>
        <taxon>Elateridae</taxon>
        <taxon>Agrypninae</taxon>
        <taxon>Pyrophorini</taxon>
        <taxon>Ignelater</taxon>
    </lineage>
</organism>
<name>A0A8K0CQJ1_IGNLU</name>
<dbReference type="Proteomes" id="UP000801492">
    <property type="component" value="Unassembled WGS sequence"/>
</dbReference>
<proteinExistence type="predicted"/>
<dbReference type="EMBL" id="VTPC01073827">
    <property type="protein sequence ID" value="KAF2888783.1"/>
    <property type="molecule type" value="Genomic_DNA"/>
</dbReference>
<comment type="caution">
    <text evidence="1">The sequence shown here is derived from an EMBL/GenBank/DDBJ whole genome shotgun (WGS) entry which is preliminary data.</text>
</comment>
<accession>A0A8K0CQJ1</accession>
<sequence length="104" mass="11902">MENDFHRLEVCCKELARLPRIFQMQAGGGPSERPLSDLEERLMGILGNIVVNGLGVEEMEITRKDNEKDKEDKIEETANVAEPLQNATRAKTPRIIVYFPQYKQ</sequence>
<keyword evidence="2" id="KW-1185">Reference proteome</keyword>
<gene>
    <name evidence="1" type="ORF">ILUMI_17390</name>
</gene>
<reference evidence="1" key="1">
    <citation type="submission" date="2019-08" db="EMBL/GenBank/DDBJ databases">
        <title>The genome of the North American firefly Photinus pyralis.</title>
        <authorList>
            <consortium name="Photinus pyralis genome working group"/>
            <person name="Fallon T.R."/>
            <person name="Sander Lower S.E."/>
            <person name="Weng J.-K."/>
        </authorList>
    </citation>
    <scope>NUCLEOTIDE SEQUENCE</scope>
    <source>
        <strain evidence="1">TRF0915ILg1</strain>
        <tissue evidence="1">Whole body</tissue>
    </source>
</reference>
<dbReference type="AlphaFoldDB" id="A0A8K0CQJ1"/>